<protein>
    <recommendedName>
        <fullName evidence="1">Phage head morphogenesis domain-containing protein</fullName>
    </recommendedName>
</protein>
<proteinExistence type="predicted"/>
<accession>A0A7G5DM21</accession>
<evidence type="ECO:0000259" key="1">
    <source>
        <dbReference type="Pfam" id="PF04233"/>
    </source>
</evidence>
<reference evidence="2 3" key="1">
    <citation type="journal article" date="2020" name="G3 (Bethesda)">
        <title>CeMbio - The Caenorhabditis elegans Microbiome Resource.</title>
        <authorList>
            <person name="Dirksen P."/>
            <person name="Assie A."/>
            <person name="Zimmermann J."/>
            <person name="Zhang F."/>
            <person name="Tietje A.M."/>
            <person name="Marsh S.A."/>
            <person name="Felix M.A."/>
            <person name="Shapira M."/>
            <person name="Kaleta C."/>
            <person name="Schulenburg H."/>
            <person name="Samuel B."/>
        </authorList>
    </citation>
    <scope>NUCLEOTIDE SEQUENCE [LARGE SCALE GENOMIC DNA]</scope>
    <source>
        <strain evidence="2 3">MSPm1</strain>
    </source>
</reference>
<dbReference type="EMBL" id="CP059139">
    <property type="protein sequence ID" value="QMV62796.1"/>
    <property type="molecule type" value="Genomic_DNA"/>
</dbReference>
<sequence>MTGPTREPLPVPVPKEALDYLRAKGYRVGFDHRDVFQEEHATAWTVAKAMRLDILEAIRAAVDEAIEGGQAFAEFKRDLQPLLEKLGWWGRGELLDPLTGEKRDVQLGSPRRLKTIYDVNLRQAHAAGQWERIERTTKTHPYLLYSLGPSREHRPEHVSWAGILLRADDPWWQTHFPPNGWGCKCWVRQVSRREAERLFATGQYLSLAPELGEQEYVNQRTGQVVSVPRGVEPGWAYNPGKVSRLARAQQLLDEKEAAIPAES</sequence>
<dbReference type="InterPro" id="IPR006528">
    <property type="entry name" value="Phage_head_morphogenesis_dom"/>
</dbReference>
<dbReference type="Proteomes" id="UP000515276">
    <property type="component" value="Chromosome"/>
</dbReference>
<dbReference type="Pfam" id="PF04233">
    <property type="entry name" value="Phage_Mu_F"/>
    <property type="match status" value="1"/>
</dbReference>
<evidence type="ECO:0000313" key="2">
    <source>
        <dbReference type="EMBL" id="QMV62796.1"/>
    </source>
</evidence>
<keyword evidence="3" id="KW-1185">Reference proteome</keyword>
<evidence type="ECO:0000313" key="3">
    <source>
        <dbReference type="Proteomes" id="UP000515276"/>
    </source>
</evidence>
<gene>
    <name evidence="2" type="ORF">HS968_22680</name>
</gene>
<dbReference type="AlphaFoldDB" id="A0A7G5DM21"/>
<name>A0A7G5DM21_9PSED</name>
<dbReference type="RefSeq" id="WP_182368763.1">
    <property type="nucleotide sequence ID" value="NZ_CP059139.1"/>
</dbReference>
<organism evidence="2 3">
    <name type="scientific">Pseudomonas berkeleyensis</name>
    <dbReference type="NCBI Taxonomy" id="2726956"/>
    <lineage>
        <taxon>Bacteria</taxon>
        <taxon>Pseudomonadati</taxon>
        <taxon>Pseudomonadota</taxon>
        <taxon>Gammaproteobacteria</taxon>
        <taxon>Pseudomonadales</taxon>
        <taxon>Pseudomonadaceae</taxon>
        <taxon>Pseudomonas</taxon>
    </lineage>
</organism>
<feature type="domain" description="Phage head morphogenesis" evidence="1">
    <location>
        <begin position="57"/>
        <end position="187"/>
    </location>
</feature>